<dbReference type="InterPro" id="IPR049945">
    <property type="entry name" value="AAA_22"/>
</dbReference>
<dbReference type="STRING" id="326297.Sama_0835"/>
<sequence>MYKAFYGLKDNPFSIAPNPTYLFLSDRHREALAHLTYGLGETGGFVLLTGEVGTGKTTVSRCLLRQLPDTTDTAFILNPALTELELLATLCDELKIPYGESPSLKRLTDLISGFLLKNHNAGRNTVLIIDEAQHLKAEVLEQLRLLTNLETDTKKLLQVILIGQPELQQLLKRQELRQLAQRITARYHLLPLTAEEVGLYVQHRLQVAGRFEPLFNAGAIKALHKASGGIPRIINLLCERALMAGFAQSRVPINKQMVRQAAVEVLGLEPQRPSWYERPLPMTLATALTFGVALYGFNYLNQPVTAATSLALPIADSPVQGAPVQAAPESLQPELQPTATVNQSTIEPLQPDSSGVTSGAQSETAMENLADIATDSTLQNQVLAQSSPISRITDAGAELAELEARQAKVRERVLTDAVAQSRSLDTAYAALFGAWGLAPIKDLSPCESAREQGLSCFQQQGTWFNLVKLNYPAVAYMMDDAGGEFFVTVIERDGDELLVQLAEQQLWVNRDWFNRHFTGTFELFWQAPVYSPREIGIASPQPEVQWLENGLAKVDKITPRLVNEFDTELENRLKLFQRQHGLKADGIAGSQTLQQLNLYLSNEGPRLVQGGLY</sequence>
<dbReference type="InterPro" id="IPR036365">
    <property type="entry name" value="PGBD-like_sf"/>
</dbReference>
<dbReference type="EMBL" id="CP000507">
    <property type="protein sequence ID" value="ABL99042.1"/>
    <property type="molecule type" value="Genomic_DNA"/>
</dbReference>
<dbReference type="HOGENOM" id="CLU_024125_2_1_6"/>
<dbReference type="AlphaFoldDB" id="A1S3T6"/>
<dbReference type="Gene3D" id="3.40.50.300">
    <property type="entry name" value="P-loop containing nucleotide triphosphate hydrolases"/>
    <property type="match status" value="1"/>
</dbReference>
<dbReference type="SMART" id="SM00382">
    <property type="entry name" value="AAA"/>
    <property type="match status" value="1"/>
</dbReference>
<gene>
    <name evidence="2" type="ordered locus">Sama_0835</name>
</gene>
<feature type="domain" description="AAA+ ATPase" evidence="1">
    <location>
        <begin position="42"/>
        <end position="195"/>
    </location>
</feature>
<accession>A1S3T6</accession>
<dbReference type="SUPFAM" id="SSF52540">
    <property type="entry name" value="P-loop containing nucleoside triphosphate hydrolases"/>
    <property type="match status" value="1"/>
</dbReference>
<keyword evidence="3" id="KW-1185">Reference proteome</keyword>
<dbReference type="KEGG" id="saz:Sama_0835"/>
<dbReference type="Pfam" id="PF13401">
    <property type="entry name" value="AAA_22"/>
    <property type="match status" value="1"/>
</dbReference>
<evidence type="ECO:0000313" key="3">
    <source>
        <dbReference type="Proteomes" id="UP000009175"/>
    </source>
</evidence>
<evidence type="ECO:0000259" key="1">
    <source>
        <dbReference type="SMART" id="SM00382"/>
    </source>
</evidence>
<dbReference type="PANTHER" id="PTHR35894">
    <property type="entry name" value="GENERAL SECRETION PATHWAY PROTEIN A-RELATED"/>
    <property type="match status" value="1"/>
</dbReference>
<dbReference type="InterPro" id="IPR052026">
    <property type="entry name" value="ExeA_AAA_ATPase_DNA-bind"/>
</dbReference>
<dbReference type="InterPro" id="IPR003593">
    <property type="entry name" value="AAA+_ATPase"/>
</dbReference>
<dbReference type="SUPFAM" id="SSF47090">
    <property type="entry name" value="PGBD-like"/>
    <property type="match status" value="1"/>
</dbReference>
<dbReference type="Gene3D" id="3.90.70.10">
    <property type="entry name" value="Cysteine proteinases"/>
    <property type="match status" value="1"/>
</dbReference>
<name>A1S3T6_SHEAM</name>
<dbReference type="InterPro" id="IPR027417">
    <property type="entry name" value="P-loop_NTPase"/>
</dbReference>
<dbReference type="Pfam" id="PF01471">
    <property type="entry name" value="PG_binding_1"/>
    <property type="match status" value="1"/>
</dbReference>
<dbReference type="RefSeq" id="WP_011758952.1">
    <property type="nucleotide sequence ID" value="NC_008700.1"/>
</dbReference>
<dbReference type="CDD" id="cd00009">
    <property type="entry name" value="AAA"/>
    <property type="match status" value="1"/>
</dbReference>
<proteinExistence type="predicted"/>
<dbReference type="eggNOG" id="COG3267">
    <property type="taxonomic scope" value="Bacteria"/>
</dbReference>
<dbReference type="PANTHER" id="PTHR35894:SF1">
    <property type="entry name" value="PHOSPHORIBULOKINASE _ URIDINE KINASE FAMILY"/>
    <property type="match status" value="1"/>
</dbReference>
<dbReference type="GO" id="GO:0016887">
    <property type="term" value="F:ATP hydrolysis activity"/>
    <property type="evidence" value="ECO:0007669"/>
    <property type="project" value="InterPro"/>
</dbReference>
<dbReference type="InterPro" id="IPR036366">
    <property type="entry name" value="PGBDSf"/>
</dbReference>
<organism evidence="2 3">
    <name type="scientific">Shewanella amazonensis (strain ATCC BAA-1098 / SB2B)</name>
    <dbReference type="NCBI Taxonomy" id="326297"/>
    <lineage>
        <taxon>Bacteria</taxon>
        <taxon>Pseudomonadati</taxon>
        <taxon>Pseudomonadota</taxon>
        <taxon>Gammaproteobacteria</taxon>
        <taxon>Alteromonadales</taxon>
        <taxon>Shewanellaceae</taxon>
        <taxon>Shewanella</taxon>
    </lineage>
</organism>
<dbReference type="InterPro" id="IPR002477">
    <property type="entry name" value="Peptidoglycan-bd-like"/>
</dbReference>
<dbReference type="eggNOG" id="COG3409">
    <property type="taxonomic scope" value="Bacteria"/>
</dbReference>
<protein>
    <submittedName>
        <fullName evidence="2">Peptidoglycan-binding domain 1</fullName>
    </submittedName>
</protein>
<dbReference type="Proteomes" id="UP000009175">
    <property type="component" value="Chromosome"/>
</dbReference>
<reference evidence="2 3" key="1">
    <citation type="submission" date="2006-12" db="EMBL/GenBank/DDBJ databases">
        <title>Complete sequence of Shewanella amazonensis SB2B.</title>
        <authorList>
            <consortium name="US DOE Joint Genome Institute"/>
            <person name="Copeland A."/>
            <person name="Lucas S."/>
            <person name="Lapidus A."/>
            <person name="Barry K."/>
            <person name="Detter J.C."/>
            <person name="Glavina del Rio T."/>
            <person name="Hammon N."/>
            <person name="Israni S."/>
            <person name="Dalin E."/>
            <person name="Tice H."/>
            <person name="Pitluck S."/>
            <person name="Munk A.C."/>
            <person name="Brettin T."/>
            <person name="Bruce D."/>
            <person name="Han C."/>
            <person name="Tapia R."/>
            <person name="Gilna P."/>
            <person name="Schmutz J."/>
            <person name="Larimer F."/>
            <person name="Land M."/>
            <person name="Hauser L."/>
            <person name="Kyrpides N."/>
            <person name="Mikhailova N."/>
            <person name="Fredrickson J."/>
            <person name="Richardson P."/>
        </authorList>
    </citation>
    <scope>NUCLEOTIDE SEQUENCE [LARGE SCALE GENOMIC DNA]</scope>
    <source>
        <strain evidence="3">ATCC BAA-1098 / SB2B</strain>
    </source>
</reference>
<evidence type="ECO:0000313" key="2">
    <source>
        <dbReference type="EMBL" id="ABL99042.1"/>
    </source>
</evidence>
<dbReference type="Gene3D" id="1.10.101.10">
    <property type="entry name" value="PGBD-like superfamily/PGBD"/>
    <property type="match status" value="1"/>
</dbReference>